<evidence type="ECO:0000313" key="2">
    <source>
        <dbReference type="EMBL" id="KAH0809662.1"/>
    </source>
</evidence>
<gene>
    <name evidence="2" type="ORF">GEV33_013132</name>
</gene>
<reference evidence="2" key="1">
    <citation type="journal article" date="2020" name="J Insects Food Feed">
        <title>The yellow mealworm (Tenebrio molitor) genome: a resource for the emerging insects as food and feed industry.</title>
        <authorList>
            <person name="Eriksson T."/>
            <person name="Andere A."/>
            <person name="Kelstrup H."/>
            <person name="Emery V."/>
            <person name="Picard C."/>
        </authorList>
    </citation>
    <scope>NUCLEOTIDE SEQUENCE</scope>
    <source>
        <strain evidence="2">Stoneville</strain>
        <tissue evidence="2">Whole head</tissue>
    </source>
</reference>
<dbReference type="EMBL" id="JABDTM020027999">
    <property type="protein sequence ID" value="KAH0809662.1"/>
    <property type="molecule type" value="Genomic_DNA"/>
</dbReference>
<protein>
    <submittedName>
        <fullName evidence="2">Uncharacterized protein</fullName>
    </submittedName>
</protein>
<organism evidence="2 3">
    <name type="scientific">Tenebrio molitor</name>
    <name type="common">Yellow mealworm beetle</name>
    <dbReference type="NCBI Taxonomy" id="7067"/>
    <lineage>
        <taxon>Eukaryota</taxon>
        <taxon>Metazoa</taxon>
        <taxon>Ecdysozoa</taxon>
        <taxon>Arthropoda</taxon>
        <taxon>Hexapoda</taxon>
        <taxon>Insecta</taxon>
        <taxon>Pterygota</taxon>
        <taxon>Neoptera</taxon>
        <taxon>Endopterygota</taxon>
        <taxon>Coleoptera</taxon>
        <taxon>Polyphaga</taxon>
        <taxon>Cucujiformia</taxon>
        <taxon>Tenebrionidae</taxon>
        <taxon>Tenebrio</taxon>
    </lineage>
</organism>
<dbReference type="Proteomes" id="UP000719412">
    <property type="component" value="Unassembled WGS sequence"/>
</dbReference>
<sequence length="143" mass="16140">MSVLKVRIMSGERTTRELKRQGARSSRRRLQPGLRAGRGPESRTGGGFCHEDFTPFRGTSLEDSTCTPRKKPIDPNRFFSTHIGVRKEFSKNPTQKTVSQFMPSVKWEGGGSPPVGTSSPDERGPRRDSLRHRNDKKWFVVLA</sequence>
<proteinExistence type="predicted"/>
<keyword evidence="3" id="KW-1185">Reference proteome</keyword>
<evidence type="ECO:0000313" key="3">
    <source>
        <dbReference type="Proteomes" id="UP000719412"/>
    </source>
</evidence>
<dbReference type="AlphaFoldDB" id="A0A8J6L7K8"/>
<name>A0A8J6L7K8_TENMO</name>
<reference evidence="2" key="2">
    <citation type="submission" date="2021-08" db="EMBL/GenBank/DDBJ databases">
        <authorList>
            <person name="Eriksson T."/>
        </authorList>
    </citation>
    <scope>NUCLEOTIDE SEQUENCE</scope>
    <source>
        <strain evidence="2">Stoneville</strain>
        <tissue evidence="2">Whole head</tissue>
    </source>
</reference>
<comment type="caution">
    <text evidence="2">The sequence shown here is derived from an EMBL/GenBank/DDBJ whole genome shotgun (WGS) entry which is preliminary data.</text>
</comment>
<accession>A0A8J6L7K8</accession>
<feature type="region of interest" description="Disordered" evidence="1">
    <location>
        <begin position="1"/>
        <end position="54"/>
    </location>
</feature>
<feature type="compositionally biased region" description="Polar residues" evidence="1">
    <location>
        <begin position="91"/>
        <end position="102"/>
    </location>
</feature>
<feature type="compositionally biased region" description="Basic and acidic residues" evidence="1">
    <location>
        <begin position="120"/>
        <end position="133"/>
    </location>
</feature>
<feature type="region of interest" description="Disordered" evidence="1">
    <location>
        <begin position="89"/>
        <end position="133"/>
    </location>
</feature>
<feature type="compositionally biased region" description="Basic residues" evidence="1">
    <location>
        <begin position="21"/>
        <end position="30"/>
    </location>
</feature>
<evidence type="ECO:0000256" key="1">
    <source>
        <dbReference type="SAM" id="MobiDB-lite"/>
    </source>
</evidence>